<evidence type="ECO:0000313" key="2">
    <source>
        <dbReference type="Proteomes" id="UP000013827"/>
    </source>
</evidence>
<dbReference type="RefSeq" id="XP_005783961.1">
    <property type="nucleotide sequence ID" value="XM_005783904.1"/>
</dbReference>
<dbReference type="PaxDb" id="2903-EOD31532"/>
<evidence type="ECO:0000313" key="1">
    <source>
        <dbReference type="EnsemblProtists" id="EOD31532"/>
    </source>
</evidence>
<dbReference type="AlphaFoldDB" id="A0A0D3K6Z7"/>
<accession>A0A0D3K6Z7</accession>
<dbReference type="Proteomes" id="UP000013827">
    <property type="component" value="Unassembled WGS sequence"/>
</dbReference>
<dbReference type="HOGENOM" id="CLU_1491731_0_0_1"/>
<sequence length="181" mass="20063">MKVRVSTDDRTATTCNEECLCSVGEAAVYTLAAECRDKTRRGATCRAPLRASTGTNYASGKADEFFVWQPGAYREGGVCRVSSTTRDTLIAVYATCSRVGAQEPLGFSNSEGHTATVDFPCVAGREYHLFWNAEYMPGRHAFTLSERCDGGRCLRATGRRSLSIVAPRWVRFRDRKKKQRA</sequence>
<reference evidence="2" key="1">
    <citation type="journal article" date="2013" name="Nature">
        <title>Pan genome of the phytoplankton Emiliania underpins its global distribution.</title>
        <authorList>
            <person name="Read B.A."/>
            <person name="Kegel J."/>
            <person name="Klute M.J."/>
            <person name="Kuo A."/>
            <person name="Lefebvre S.C."/>
            <person name="Maumus F."/>
            <person name="Mayer C."/>
            <person name="Miller J."/>
            <person name="Monier A."/>
            <person name="Salamov A."/>
            <person name="Young J."/>
            <person name="Aguilar M."/>
            <person name="Claverie J.M."/>
            <person name="Frickenhaus S."/>
            <person name="Gonzalez K."/>
            <person name="Herman E.K."/>
            <person name="Lin Y.C."/>
            <person name="Napier J."/>
            <person name="Ogata H."/>
            <person name="Sarno A.F."/>
            <person name="Shmutz J."/>
            <person name="Schroeder D."/>
            <person name="de Vargas C."/>
            <person name="Verret F."/>
            <person name="von Dassow P."/>
            <person name="Valentin K."/>
            <person name="Van de Peer Y."/>
            <person name="Wheeler G."/>
            <person name="Dacks J.B."/>
            <person name="Delwiche C.F."/>
            <person name="Dyhrman S.T."/>
            <person name="Glockner G."/>
            <person name="John U."/>
            <person name="Richards T."/>
            <person name="Worden A.Z."/>
            <person name="Zhang X."/>
            <person name="Grigoriev I.V."/>
            <person name="Allen A.E."/>
            <person name="Bidle K."/>
            <person name="Borodovsky M."/>
            <person name="Bowler C."/>
            <person name="Brownlee C."/>
            <person name="Cock J.M."/>
            <person name="Elias M."/>
            <person name="Gladyshev V.N."/>
            <person name="Groth M."/>
            <person name="Guda C."/>
            <person name="Hadaegh A."/>
            <person name="Iglesias-Rodriguez M.D."/>
            <person name="Jenkins J."/>
            <person name="Jones B.M."/>
            <person name="Lawson T."/>
            <person name="Leese F."/>
            <person name="Lindquist E."/>
            <person name="Lobanov A."/>
            <person name="Lomsadze A."/>
            <person name="Malik S.B."/>
            <person name="Marsh M.E."/>
            <person name="Mackinder L."/>
            <person name="Mock T."/>
            <person name="Mueller-Roeber B."/>
            <person name="Pagarete A."/>
            <person name="Parker M."/>
            <person name="Probert I."/>
            <person name="Quesneville H."/>
            <person name="Raines C."/>
            <person name="Rensing S.A."/>
            <person name="Riano-Pachon D.M."/>
            <person name="Richier S."/>
            <person name="Rokitta S."/>
            <person name="Shiraiwa Y."/>
            <person name="Soanes D.M."/>
            <person name="van der Giezen M."/>
            <person name="Wahlund T.M."/>
            <person name="Williams B."/>
            <person name="Wilson W."/>
            <person name="Wolfe G."/>
            <person name="Wurch L.L."/>
        </authorList>
    </citation>
    <scope>NUCLEOTIDE SEQUENCE</scope>
</reference>
<dbReference type="GeneID" id="17276805"/>
<dbReference type="EnsemblProtists" id="EOD31532">
    <property type="protein sequence ID" value="EOD31532"/>
    <property type="gene ID" value="EMIHUDRAFT_364910"/>
</dbReference>
<reference evidence="1" key="2">
    <citation type="submission" date="2024-10" db="UniProtKB">
        <authorList>
            <consortium name="EnsemblProtists"/>
        </authorList>
    </citation>
    <scope>IDENTIFICATION</scope>
</reference>
<keyword evidence="2" id="KW-1185">Reference proteome</keyword>
<proteinExistence type="predicted"/>
<organism evidence="1 2">
    <name type="scientific">Emiliania huxleyi (strain CCMP1516)</name>
    <dbReference type="NCBI Taxonomy" id="280463"/>
    <lineage>
        <taxon>Eukaryota</taxon>
        <taxon>Haptista</taxon>
        <taxon>Haptophyta</taxon>
        <taxon>Prymnesiophyceae</taxon>
        <taxon>Isochrysidales</taxon>
        <taxon>Noelaerhabdaceae</taxon>
        <taxon>Emiliania</taxon>
    </lineage>
</organism>
<name>A0A0D3K6Z7_EMIH1</name>
<dbReference type="KEGG" id="ehx:EMIHUDRAFT_364910"/>
<protein>
    <submittedName>
        <fullName evidence="1">Uncharacterized protein</fullName>
    </submittedName>
</protein>